<proteinExistence type="predicted"/>
<evidence type="ECO:0000313" key="7">
    <source>
        <dbReference type="EMBL" id="QIN83247.1"/>
    </source>
</evidence>
<evidence type="ECO:0000256" key="5">
    <source>
        <dbReference type="SAM" id="MobiDB-lite"/>
    </source>
</evidence>
<evidence type="ECO:0000256" key="4">
    <source>
        <dbReference type="ARBA" id="ARBA00023136"/>
    </source>
</evidence>
<evidence type="ECO:0000256" key="6">
    <source>
        <dbReference type="SAM" id="Phobius"/>
    </source>
</evidence>
<accession>A0A6G8QAA9</accession>
<name>A0A6G8QAA9_9ACTN</name>
<dbReference type="Proteomes" id="UP000501452">
    <property type="component" value="Chromosome"/>
</dbReference>
<keyword evidence="4 6" id="KW-0472">Membrane</keyword>
<keyword evidence="3 6" id="KW-1133">Transmembrane helix</keyword>
<dbReference type="Pfam" id="PF09685">
    <property type="entry name" value="MamF_MmsF"/>
    <property type="match status" value="1"/>
</dbReference>
<keyword evidence="8" id="KW-1185">Reference proteome</keyword>
<evidence type="ECO:0000313" key="8">
    <source>
        <dbReference type="Proteomes" id="UP000501452"/>
    </source>
</evidence>
<evidence type="ECO:0000256" key="1">
    <source>
        <dbReference type="ARBA" id="ARBA00004141"/>
    </source>
</evidence>
<sequence length="181" mass="20122">MYARPLPLAPRHYPPTRGKGKGCAARGPKPAIVPVVYVGGVPREGVGVDRDNYGIQEERDLRVPHSPGLTSPADERSWSALAHLSAYLNIFTGFLGPVAAFVVWLVYRERSSVIAHHAMRAVIYQSVWIGGLFIGWSVTFFLTAFVIGLVFWPVMILLTLGFFAHASYEAYRAYTDVRSYH</sequence>
<feature type="transmembrane region" description="Helical" evidence="6">
    <location>
        <begin position="144"/>
        <end position="164"/>
    </location>
</feature>
<dbReference type="EMBL" id="CP045119">
    <property type="protein sequence ID" value="QIN83247.1"/>
    <property type="molecule type" value="Genomic_DNA"/>
</dbReference>
<evidence type="ECO:0000256" key="2">
    <source>
        <dbReference type="ARBA" id="ARBA00022692"/>
    </source>
</evidence>
<feature type="transmembrane region" description="Helical" evidence="6">
    <location>
        <begin position="86"/>
        <end position="107"/>
    </location>
</feature>
<reference evidence="7 8" key="1">
    <citation type="submission" date="2019-10" db="EMBL/GenBank/DDBJ databases">
        <title>Rubrobacter sp nov SCSIO 52090 isolated from a deep-sea sediment in the South China Sea.</title>
        <authorList>
            <person name="Chen R.W."/>
        </authorList>
    </citation>
    <scope>NUCLEOTIDE SEQUENCE [LARGE SCALE GENOMIC DNA]</scope>
    <source>
        <strain evidence="7 8">SCSIO 52909</strain>
    </source>
</reference>
<dbReference type="AlphaFoldDB" id="A0A6G8QAA9"/>
<comment type="subcellular location">
    <subcellularLocation>
        <location evidence="1">Membrane</location>
        <topology evidence="1">Multi-pass membrane protein</topology>
    </subcellularLocation>
</comment>
<gene>
    <name evidence="7" type="ORF">GBA63_11790</name>
</gene>
<organism evidence="7 8">
    <name type="scientific">Rubrobacter tropicus</name>
    <dbReference type="NCBI Taxonomy" id="2653851"/>
    <lineage>
        <taxon>Bacteria</taxon>
        <taxon>Bacillati</taxon>
        <taxon>Actinomycetota</taxon>
        <taxon>Rubrobacteria</taxon>
        <taxon>Rubrobacterales</taxon>
        <taxon>Rubrobacteraceae</taxon>
        <taxon>Rubrobacter</taxon>
    </lineage>
</organism>
<feature type="transmembrane region" description="Helical" evidence="6">
    <location>
        <begin position="119"/>
        <end position="138"/>
    </location>
</feature>
<dbReference type="InterPro" id="IPR019109">
    <property type="entry name" value="MamF_MmsF"/>
</dbReference>
<keyword evidence="2 6" id="KW-0812">Transmembrane</keyword>
<evidence type="ECO:0000256" key="3">
    <source>
        <dbReference type="ARBA" id="ARBA00022989"/>
    </source>
</evidence>
<feature type="region of interest" description="Disordered" evidence="5">
    <location>
        <begin position="1"/>
        <end position="26"/>
    </location>
</feature>
<dbReference type="KEGG" id="rub:GBA63_11790"/>
<protein>
    <submittedName>
        <fullName evidence="7">DUF4870 domain-containing protein</fullName>
    </submittedName>
</protein>